<gene>
    <name evidence="2" type="ORF">ACFFHF_13465</name>
</gene>
<keyword evidence="1" id="KW-0812">Transmembrane</keyword>
<comment type="caution">
    <text evidence="2">The sequence shown here is derived from an EMBL/GenBank/DDBJ whole genome shotgun (WGS) entry which is preliminary data.</text>
</comment>
<dbReference type="Proteomes" id="UP001589738">
    <property type="component" value="Unassembled WGS sequence"/>
</dbReference>
<evidence type="ECO:0000313" key="2">
    <source>
        <dbReference type="EMBL" id="MFC0476242.1"/>
    </source>
</evidence>
<proteinExistence type="predicted"/>
<name>A0ABV6KSD4_9BACI</name>
<keyword evidence="1" id="KW-1133">Transmembrane helix</keyword>
<feature type="transmembrane region" description="Helical" evidence="1">
    <location>
        <begin position="20"/>
        <end position="38"/>
    </location>
</feature>
<keyword evidence="3" id="KW-1185">Reference proteome</keyword>
<dbReference type="EMBL" id="JBHLUU010000097">
    <property type="protein sequence ID" value="MFC0476242.1"/>
    <property type="molecule type" value="Genomic_DNA"/>
</dbReference>
<reference evidence="2 3" key="1">
    <citation type="submission" date="2024-09" db="EMBL/GenBank/DDBJ databases">
        <authorList>
            <person name="Sun Q."/>
            <person name="Mori K."/>
        </authorList>
    </citation>
    <scope>NUCLEOTIDE SEQUENCE [LARGE SCALE GENOMIC DNA]</scope>
    <source>
        <strain evidence="2 3">CGMCC 1.9126</strain>
    </source>
</reference>
<evidence type="ECO:0000313" key="3">
    <source>
        <dbReference type="Proteomes" id="UP001589738"/>
    </source>
</evidence>
<organism evidence="2 3">
    <name type="scientific">Robertmurraya beringensis</name>
    <dbReference type="NCBI Taxonomy" id="641660"/>
    <lineage>
        <taxon>Bacteria</taxon>
        <taxon>Bacillati</taxon>
        <taxon>Bacillota</taxon>
        <taxon>Bacilli</taxon>
        <taxon>Bacillales</taxon>
        <taxon>Bacillaceae</taxon>
        <taxon>Robertmurraya</taxon>
    </lineage>
</organism>
<sequence length="78" mass="8499">MSKPTNSGNQPPSTPRWVKISGIIIVALIVLFIILKLTGIGGNHGPGRHFSTAQAVQSDQIMYMKQDLIEGPIHEHVI</sequence>
<accession>A0ABV6KSD4</accession>
<dbReference type="RefSeq" id="WP_377058370.1">
    <property type="nucleotide sequence ID" value="NZ_JBHLUU010000097.1"/>
</dbReference>
<evidence type="ECO:0000256" key="1">
    <source>
        <dbReference type="SAM" id="Phobius"/>
    </source>
</evidence>
<protein>
    <submittedName>
        <fullName evidence="2">Uncharacterized protein</fullName>
    </submittedName>
</protein>
<keyword evidence="1" id="KW-0472">Membrane</keyword>